<feature type="compositionally biased region" description="Polar residues" evidence="8">
    <location>
        <begin position="33"/>
        <end position="42"/>
    </location>
</feature>
<dbReference type="PANTHER" id="PTHR31740:SF2">
    <property type="entry name" value="CENTROMERE PROTEIN L"/>
    <property type="match status" value="1"/>
</dbReference>
<dbReference type="Proteomes" id="UP000515163">
    <property type="component" value="Unplaced"/>
</dbReference>
<dbReference type="KEGG" id="aten:116304859"/>
<dbReference type="InParanoid" id="A0A6P8ITG4"/>
<name>A0A6P8ITG4_ACTTE</name>
<keyword evidence="9" id="KW-1185">Reference proteome</keyword>
<accession>A0A6P8ITG4</accession>
<feature type="region of interest" description="Disordered" evidence="8">
    <location>
        <begin position="33"/>
        <end position="62"/>
    </location>
</feature>
<dbReference type="OrthoDB" id="8864979at2759"/>
<dbReference type="AlphaFoldDB" id="A0A6P8ITG4"/>
<evidence type="ECO:0000256" key="2">
    <source>
        <dbReference type="ARBA" id="ARBA00004584"/>
    </source>
</evidence>
<evidence type="ECO:0000256" key="8">
    <source>
        <dbReference type="SAM" id="MobiDB-lite"/>
    </source>
</evidence>
<dbReference type="GO" id="GO:0000775">
    <property type="term" value="C:chromosome, centromeric region"/>
    <property type="evidence" value="ECO:0007669"/>
    <property type="project" value="UniProtKB-SubCell"/>
</dbReference>
<evidence type="ECO:0000256" key="3">
    <source>
        <dbReference type="ARBA" id="ARBA00011060"/>
    </source>
</evidence>
<dbReference type="GO" id="GO:0005634">
    <property type="term" value="C:nucleus"/>
    <property type="evidence" value="ECO:0007669"/>
    <property type="project" value="UniProtKB-SubCell"/>
</dbReference>
<proteinExistence type="inferred from homology"/>
<dbReference type="InterPro" id="IPR025204">
    <property type="entry name" value="CENP-L"/>
</dbReference>
<reference evidence="10" key="1">
    <citation type="submission" date="2025-08" db="UniProtKB">
        <authorList>
            <consortium name="RefSeq"/>
        </authorList>
    </citation>
    <scope>IDENTIFICATION</scope>
    <source>
        <tissue evidence="10">Tentacle</tissue>
    </source>
</reference>
<gene>
    <name evidence="10" type="primary">LOC116304859</name>
</gene>
<evidence type="ECO:0000256" key="1">
    <source>
        <dbReference type="ARBA" id="ARBA00004123"/>
    </source>
</evidence>
<evidence type="ECO:0000256" key="6">
    <source>
        <dbReference type="ARBA" id="ARBA00023242"/>
    </source>
</evidence>
<keyword evidence="7" id="KW-0137">Centromere</keyword>
<evidence type="ECO:0000256" key="4">
    <source>
        <dbReference type="ARBA" id="ARBA00016380"/>
    </source>
</evidence>
<keyword evidence="5" id="KW-0158">Chromosome</keyword>
<dbReference type="RefSeq" id="XP_031570506.1">
    <property type="nucleotide sequence ID" value="XM_031714646.1"/>
</dbReference>
<organism evidence="9 10">
    <name type="scientific">Actinia tenebrosa</name>
    <name type="common">Australian red waratah sea anemone</name>
    <dbReference type="NCBI Taxonomy" id="6105"/>
    <lineage>
        <taxon>Eukaryota</taxon>
        <taxon>Metazoa</taxon>
        <taxon>Cnidaria</taxon>
        <taxon>Anthozoa</taxon>
        <taxon>Hexacorallia</taxon>
        <taxon>Actiniaria</taxon>
        <taxon>Actiniidae</taxon>
        <taxon>Actinia</taxon>
    </lineage>
</organism>
<evidence type="ECO:0000313" key="10">
    <source>
        <dbReference type="RefSeq" id="XP_031570506.1"/>
    </source>
</evidence>
<sequence>MSDPFKENKTGFSSFTARSKTKLPLLRTPWSSKRYTPYTRTPKTGRVSRIPTKNPPSSEQGVLRDTTNLTPVNKAKVLGKPTPNATIKKEKELTEINEDILSVVGKTWRINQCSPLYNFDYEKSSLQKYQKLLSAHLESDAAKGIAFEVDEDLKNSTFRAEFDVLKDFSFYDTDYTGLRIKVFSRKKQNTVKNANGMELRIPVLDAIFCYFGNEFEDKREVECFTSLPVCLVKGPMALAKCVFNWFEAQFDCRMIPMQFSPMDLSWYASLWAGIVPKGSKSELELCYSVPSSVKGLNRVIYSINALDAQKLWNCHHTNNSAIFTDEESSCFMKALESHFYRHFRVNLGALTLTRIGNPLVFIGCEGRIKISQAMYVRHILQQITASISEKEALGRL</sequence>
<evidence type="ECO:0000256" key="5">
    <source>
        <dbReference type="ARBA" id="ARBA00022454"/>
    </source>
</evidence>
<comment type="similarity">
    <text evidence="3">Belongs to the CENP-L/IML3 family.</text>
</comment>
<evidence type="ECO:0000313" key="9">
    <source>
        <dbReference type="Proteomes" id="UP000515163"/>
    </source>
</evidence>
<comment type="subcellular location">
    <subcellularLocation>
        <location evidence="2">Chromosome</location>
        <location evidence="2">Centromere</location>
    </subcellularLocation>
    <subcellularLocation>
        <location evidence="1">Nucleus</location>
    </subcellularLocation>
</comment>
<dbReference type="PANTHER" id="PTHR31740">
    <property type="entry name" value="CENTROMERE PROTEIN L"/>
    <property type="match status" value="1"/>
</dbReference>
<dbReference type="Pfam" id="PF13092">
    <property type="entry name" value="CENP-L"/>
    <property type="match status" value="1"/>
</dbReference>
<protein>
    <recommendedName>
        <fullName evidence="4">Centromere protein L</fullName>
    </recommendedName>
</protein>
<evidence type="ECO:0000256" key="7">
    <source>
        <dbReference type="ARBA" id="ARBA00023328"/>
    </source>
</evidence>
<dbReference type="GeneID" id="116304859"/>
<dbReference type="FunCoup" id="A0A6P8ITG4">
    <property type="interactions" value="1933"/>
</dbReference>
<keyword evidence="6" id="KW-0539">Nucleus</keyword>